<dbReference type="Pfam" id="PF09668">
    <property type="entry name" value="Asp_protease"/>
    <property type="match status" value="1"/>
</dbReference>
<dbReference type="CDD" id="cd05479">
    <property type="entry name" value="RP_DDI"/>
    <property type="match status" value="1"/>
</dbReference>
<accession>A0A914ULL1</accession>
<name>A0A914ULL1_9BILA</name>
<dbReference type="PROSITE" id="PS51034">
    <property type="entry name" value="ZP_2"/>
    <property type="match status" value="1"/>
</dbReference>
<evidence type="ECO:0000313" key="5">
    <source>
        <dbReference type="WBParaSite" id="PSAMB.scaffold1070size36389.g10860.t1"/>
    </source>
</evidence>
<dbReference type="AlphaFoldDB" id="A0A914ULL1"/>
<feature type="signal peptide" evidence="2">
    <location>
        <begin position="1"/>
        <end position="19"/>
    </location>
</feature>
<keyword evidence="4" id="KW-1185">Reference proteome</keyword>
<evidence type="ECO:0000313" key="4">
    <source>
        <dbReference type="Proteomes" id="UP000887566"/>
    </source>
</evidence>
<evidence type="ECO:0000256" key="2">
    <source>
        <dbReference type="SAM" id="SignalP"/>
    </source>
</evidence>
<dbReference type="PANTHER" id="PTHR15397:SF3">
    <property type="entry name" value="DNA DAMAGE INDUCIBLE 1 HOMOLOG 2"/>
    <property type="match status" value="1"/>
</dbReference>
<dbReference type="Gene3D" id="2.40.70.10">
    <property type="entry name" value="Acid Proteases"/>
    <property type="match status" value="1"/>
</dbReference>
<dbReference type="SUPFAM" id="SSF50630">
    <property type="entry name" value="Acid proteases"/>
    <property type="match status" value="1"/>
</dbReference>
<dbReference type="GO" id="GO:0006508">
    <property type="term" value="P:proteolysis"/>
    <property type="evidence" value="ECO:0007669"/>
    <property type="project" value="InterPro"/>
</dbReference>
<sequence length="314" mass="34485">MSALALLVVLVFAAIGVNAIPIDNGVEGDPEVQCLGNAIQITFNTQNTFEGNVYVNHHFADPACRVAGGSANTTGGSLGSITVPFDACGTTRERSLEPRGVFVRTSVVISFHPRGNFARFSELINRQLRERQEEAMRRIRILTADPMDAEAQRYIEEEIQRENIQHTFETAMEHMPESFGSVHMLYIQCKINGHDIKAFVDSGAQRTIMSADCAKRCNVIRFLDKRFQGFAVGVGGQQKILGRVHMAQIQIESEFLPNSSSNIRLETQKSSSLSTWASARPTPPPSFSTAQVTSTRPPFVSSPSSSPSRPPSDK</sequence>
<reference evidence="5" key="1">
    <citation type="submission" date="2022-11" db="UniProtKB">
        <authorList>
            <consortium name="WormBaseParasite"/>
        </authorList>
    </citation>
    <scope>IDENTIFICATION</scope>
</reference>
<feature type="chain" id="PRO_5037526286" evidence="2">
    <location>
        <begin position="20"/>
        <end position="314"/>
    </location>
</feature>
<dbReference type="Proteomes" id="UP000887566">
    <property type="component" value="Unplaced"/>
</dbReference>
<dbReference type="InterPro" id="IPR056953">
    <property type="entry name" value="CUT_N"/>
</dbReference>
<dbReference type="WBParaSite" id="PSAMB.scaffold1070size36389.g10860.t1">
    <property type="protein sequence ID" value="PSAMB.scaffold1070size36389.g10860.t1"/>
    <property type="gene ID" value="PSAMB.scaffold1070size36389.g10860"/>
</dbReference>
<dbReference type="PANTHER" id="PTHR15397">
    <property type="entry name" value="SODIUM-GLUCOSE COTRANSPORTER REGULATORY PROTEIN -RELATED"/>
    <property type="match status" value="1"/>
</dbReference>
<dbReference type="Pfam" id="PF25057">
    <property type="entry name" value="CUT_N"/>
    <property type="match status" value="1"/>
</dbReference>
<dbReference type="InterPro" id="IPR019103">
    <property type="entry name" value="Peptidase_aspartic_DDI1-type"/>
</dbReference>
<feature type="region of interest" description="Disordered" evidence="1">
    <location>
        <begin position="271"/>
        <end position="314"/>
    </location>
</feature>
<feature type="compositionally biased region" description="Low complexity" evidence="1">
    <location>
        <begin position="292"/>
        <end position="307"/>
    </location>
</feature>
<evidence type="ECO:0000259" key="3">
    <source>
        <dbReference type="PROSITE" id="PS51034"/>
    </source>
</evidence>
<dbReference type="GO" id="GO:0004190">
    <property type="term" value="F:aspartic-type endopeptidase activity"/>
    <property type="evidence" value="ECO:0007669"/>
    <property type="project" value="InterPro"/>
</dbReference>
<keyword evidence="2" id="KW-0732">Signal</keyword>
<proteinExistence type="predicted"/>
<evidence type="ECO:0000256" key="1">
    <source>
        <dbReference type="SAM" id="MobiDB-lite"/>
    </source>
</evidence>
<organism evidence="4 5">
    <name type="scientific">Plectus sambesii</name>
    <dbReference type="NCBI Taxonomy" id="2011161"/>
    <lineage>
        <taxon>Eukaryota</taxon>
        <taxon>Metazoa</taxon>
        <taxon>Ecdysozoa</taxon>
        <taxon>Nematoda</taxon>
        <taxon>Chromadorea</taxon>
        <taxon>Plectida</taxon>
        <taxon>Plectina</taxon>
        <taxon>Plectoidea</taxon>
        <taxon>Plectidae</taxon>
        <taxon>Plectus</taxon>
    </lineage>
</organism>
<feature type="domain" description="ZP" evidence="3">
    <location>
        <begin position="33"/>
        <end position="314"/>
    </location>
</feature>
<dbReference type="InterPro" id="IPR001507">
    <property type="entry name" value="ZP_dom"/>
</dbReference>
<protein>
    <submittedName>
        <fullName evidence="5">ZP domain-containing protein</fullName>
    </submittedName>
</protein>
<dbReference type="InterPro" id="IPR021109">
    <property type="entry name" value="Peptidase_aspartic_dom_sf"/>
</dbReference>